<proteinExistence type="predicted"/>
<organism evidence="1 2">
    <name type="scientific">Halochromatium glycolicum</name>
    <dbReference type="NCBI Taxonomy" id="85075"/>
    <lineage>
        <taxon>Bacteria</taxon>
        <taxon>Pseudomonadati</taxon>
        <taxon>Pseudomonadota</taxon>
        <taxon>Gammaproteobacteria</taxon>
        <taxon>Chromatiales</taxon>
        <taxon>Chromatiaceae</taxon>
        <taxon>Halochromatium</taxon>
    </lineage>
</organism>
<reference evidence="1" key="1">
    <citation type="submission" date="2017-08" db="EMBL/GenBank/DDBJ databases">
        <authorList>
            <person name="Imhoff J.F."/>
            <person name="Rahn T."/>
            <person name="Kuenzel S."/>
            <person name="Neulinger S.C."/>
        </authorList>
    </citation>
    <scope>NUCLEOTIDE SEQUENCE</scope>
    <source>
        <strain evidence="1">DSM 11080</strain>
    </source>
</reference>
<gene>
    <name evidence="1" type="ORF">CKO40_07485</name>
</gene>
<name>A0AAJ0U339_9GAMM</name>
<comment type="caution">
    <text evidence="1">The sequence shown here is derived from an EMBL/GenBank/DDBJ whole genome shotgun (WGS) entry which is preliminary data.</text>
</comment>
<protein>
    <recommendedName>
        <fullName evidence="3">DUF104 domain-containing protein</fullName>
    </recommendedName>
</protein>
<keyword evidence="2" id="KW-1185">Reference proteome</keyword>
<sequence length="103" mass="11535">MLTSIEGIYEDGQVRLLEPLPGVERARVVITLLPESMVPVDGTQTPAATVTPDPVVEHFEPRTELGRRLWTLRRKHVEQGGKLLTPEEIDAEVRERRGGIVDD</sequence>
<dbReference type="Proteomes" id="UP001296776">
    <property type="component" value="Unassembled WGS sequence"/>
</dbReference>
<accession>A0AAJ0U339</accession>
<evidence type="ECO:0008006" key="3">
    <source>
        <dbReference type="Google" id="ProtNLM"/>
    </source>
</evidence>
<reference evidence="1" key="2">
    <citation type="journal article" date="2020" name="Microorganisms">
        <title>Osmotic Adaptation and Compatible Solute Biosynthesis of Phototrophic Bacteria as Revealed from Genome Analyses.</title>
        <authorList>
            <person name="Imhoff J.F."/>
            <person name="Rahn T."/>
            <person name="Kunzel S."/>
            <person name="Keller A."/>
            <person name="Neulinger S.C."/>
        </authorList>
    </citation>
    <scope>NUCLEOTIDE SEQUENCE</scope>
    <source>
        <strain evidence="1">DSM 11080</strain>
    </source>
</reference>
<dbReference type="RefSeq" id="WP_200345577.1">
    <property type="nucleotide sequence ID" value="NZ_NRSJ01000010.1"/>
</dbReference>
<dbReference type="AlphaFoldDB" id="A0AAJ0U339"/>
<evidence type="ECO:0000313" key="1">
    <source>
        <dbReference type="EMBL" id="MBK1704384.1"/>
    </source>
</evidence>
<evidence type="ECO:0000313" key="2">
    <source>
        <dbReference type="Proteomes" id="UP001296776"/>
    </source>
</evidence>
<dbReference type="EMBL" id="NRSJ01000010">
    <property type="protein sequence ID" value="MBK1704384.1"/>
    <property type="molecule type" value="Genomic_DNA"/>
</dbReference>